<dbReference type="STRING" id="795797.HacjB3_02980"/>
<dbReference type="EMBL" id="AOHV01000042">
    <property type="protein sequence ID" value="ELY33966.1"/>
    <property type="molecule type" value="Genomic_DNA"/>
</dbReference>
<evidence type="ECO:0000256" key="1">
    <source>
        <dbReference type="SAM" id="MobiDB-lite"/>
    </source>
</evidence>
<keyword evidence="5" id="KW-1185">Reference proteome</keyword>
<accession>D8J794</accession>
<evidence type="ECO:0000313" key="2">
    <source>
        <dbReference type="EMBL" id="ADJ13989.1"/>
    </source>
</evidence>
<dbReference type="RefSeq" id="WP_008418133.1">
    <property type="nucleotide sequence ID" value="NC_014297.1"/>
</dbReference>
<organism evidence="2 4">
    <name type="scientific">Halalkalicoccus jeotgali (strain DSM 18796 / CECT 7217 / JCM 14584 / KCTC 4019 / B3)</name>
    <dbReference type="NCBI Taxonomy" id="795797"/>
    <lineage>
        <taxon>Archaea</taxon>
        <taxon>Methanobacteriati</taxon>
        <taxon>Methanobacteriota</taxon>
        <taxon>Stenosarchaea group</taxon>
        <taxon>Halobacteria</taxon>
        <taxon>Halobacteriales</taxon>
        <taxon>Halococcaceae</taxon>
        <taxon>Halalkalicoccus</taxon>
    </lineage>
</organism>
<reference evidence="3 5" key="2">
    <citation type="journal article" date="2014" name="PLoS Genet.">
        <title>Phylogenetically driven sequencing of extremely halophilic archaea reveals strategies for static and dynamic osmo-response.</title>
        <authorList>
            <person name="Becker E.A."/>
            <person name="Seitzer P.M."/>
            <person name="Tritt A."/>
            <person name="Larsen D."/>
            <person name="Krusor M."/>
            <person name="Yao A.I."/>
            <person name="Wu D."/>
            <person name="Madern D."/>
            <person name="Eisen J.A."/>
            <person name="Darling A.E."/>
            <person name="Facciotti M.T."/>
        </authorList>
    </citation>
    <scope>NUCLEOTIDE SEQUENCE [LARGE SCALE GENOMIC DNA]</scope>
    <source>
        <strain evidence="3">B3</strain>
        <strain evidence="5">DSM 18796 / CECT 7217 / JCM 14584 / KCTC 4019 / B3</strain>
    </source>
</reference>
<dbReference type="SUPFAM" id="SSF75169">
    <property type="entry name" value="DsrEFH-like"/>
    <property type="match status" value="1"/>
</dbReference>
<feature type="compositionally biased region" description="Low complexity" evidence="1">
    <location>
        <begin position="1"/>
        <end position="12"/>
    </location>
</feature>
<dbReference type="OrthoDB" id="69354at2157"/>
<feature type="region of interest" description="Disordered" evidence="1">
    <location>
        <begin position="1"/>
        <end position="21"/>
    </location>
</feature>
<gene>
    <name evidence="2" type="ordered locus">HacjB3_02980</name>
    <name evidence="3" type="ORF">C497_16332</name>
</gene>
<dbReference type="GeneID" id="9418396"/>
<evidence type="ECO:0008006" key="6">
    <source>
        <dbReference type="Google" id="ProtNLM"/>
    </source>
</evidence>
<dbReference type="AlphaFoldDB" id="D8J794"/>
<dbReference type="PANTHER" id="PTHR34655:SF2">
    <property type="entry name" value="PEROXIREDOXIN FAMILY PROTEIN"/>
    <property type="match status" value="1"/>
</dbReference>
<dbReference type="Proteomes" id="UP000000390">
    <property type="component" value="Chromosome"/>
</dbReference>
<dbReference type="KEGG" id="hje:HacjB3_02980"/>
<dbReference type="HOGENOM" id="CLU_094970_1_0_2"/>
<dbReference type="PANTHER" id="PTHR34655">
    <property type="entry name" value="CONSERVED WITHIN P. AEROPHILUM"/>
    <property type="match status" value="1"/>
</dbReference>
<dbReference type="Proteomes" id="UP000011645">
    <property type="component" value="Unassembled WGS sequence"/>
</dbReference>
<evidence type="ECO:0000313" key="5">
    <source>
        <dbReference type="Proteomes" id="UP000011645"/>
    </source>
</evidence>
<protein>
    <recommendedName>
        <fullName evidence="6">Peroxiredoxin family protein</fullName>
    </recommendedName>
</protein>
<name>D8J794_HALJB</name>
<dbReference type="EMBL" id="CP002062">
    <property type="protein sequence ID" value="ADJ13989.1"/>
    <property type="molecule type" value="Genomic_DNA"/>
</dbReference>
<dbReference type="InterPro" id="IPR027396">
    <property type="entry name" value="DsrEFH-like"/>
</dbReference>
<dbReference type="Pfam" id="PF13686">
    <property type="entry name" value="DrsE_2"/>
    <property type="match status" value="1"/>
</dbReference>
<sequence length="192" mass="20750">MSTETTPATTEEGPTRSELETRVADLEERLADLEAGRGDGKPKMSIIATKGTLDMAYPPLILASTAAAFGYEVTVFHTFWGLDILHEERSKELKLSSVGNPNMPVPNAIGALPGMDRVTTRMMAKRIADNDTATIDELIETSLEMGVEFQACQMTIDLLGYDETDFYDGVTVGVGAATAIQDMADSDIQLLI</sequence>
<reference evidence="2 4" key="1">
    <citation type="journal article" date="2010" name="J. Bacteriol.">
        <title>Complete genome sequence of Halalkalicoccus jeotgali B3(T), an extremely halophilic archaeon.</title>
        <authorList>
            <person name="Roh S.W."/>
            <person name="Nam Y.D."/>
            <person name="Nam S.H."/>
            <person name="Choi S.H."/>
            <person name="Park H.S."/>
            <person name="Bae J.W."/>
        </authorList>
    </citation>
    <scope>NUCLEOTIDE SEQUENCE [LARGE SCALE GENOMIC DNA]</scope>
    <source>
        <strain evidence="2">B3</strain>
        <strain evidence="4">DSM 18796 / CECT 7217 / JCM 14584 / KCTC 4019 / B3</strain>
    </source>
</reference>
<dbReference type="InterPro" id="IPR032836">
    <property type="entry name" value="DsrE2-like"/>
</dbReference>
<dbReference type="Gene3D" id="3.40.1260.10">
    <property type="entry name" value="DsrEFH-like"/>
    <property type="match status" value="1"/>
</dbReference>
<dbReference type="eggNOG" id="arCOG02064">
    <property type="taxonomic scope" value="Archaea"/>
</dbReference>
<evidence type="ECO:0000313" key="3">
    <source>
        <dbReference type="EMBL" id="ELY33966.1"/>
    </source>
</evidence>
<evidence type="ECO:0000313" key="4">
    <source>
        <dbReference type="Proteomes" id="UP000000390"/>
    </source>
</evidence>
<proteinExistence type="predicted"/>
<dbReference type="PATRIC" id="fig|795797.18.peg.594"/>